<evidence type="ECO:0000313" key="10">
    <source>
        <dbReference type="Proteomes" id="UP001153620"/>
    </source>
</evidence>
<feature type="transmembrane region" description="Helical" evidence="7">
    <location>
        <begin position="65"/>
        <end position="90"/>
    </location>
</feature>
<dbReference type="EMBL" id="OU895877">
    <property type="protein sequence ID" value="CAG9798002.1"/>
    <property type="molecule type" value="Genomic_DNA"/>
</dbReference>
<accession>A0A9N9WNH4</accession>
<evidence type="ECO:0000256" key="4">
    <source>
        <dbReference type="ARBA" id="ARBA00022989"/>
    </source>
</evidence>
<dbReference type="InterPro" id="IPR039859">
    <property type="entry name" value="PFA4/ZDH16/20/ERF2-like"/>
</dbReference>
<feature type="transmembrane region" description="Helical" evidence="7">
    <location>
        <begin position="266"/>
        <end position="290"/>
    </location>
</feature>
<evidence type="ECO:0000313" key="9">
    <source>
        <dbReference type="EMBL" id="CAG9798002.1"/>
    </source>
</evidence>
<feature type="transmembrane region" description="Helical" evidence="7">
    <location>
        <begin position="96"/>
        <end position="116"/>
    </location>
</feature>
<evidence type="ECO:0000256" key="7">
    <source>
        <dbReference type="RuleBase" id="RU079119"/>
    </source>
</evidence>
<evidence type="ECO:0000256" key="6">
    <source>
        <dbReference type="ARBA" id="ARBA00023315"/>
    </source>
</evidence>
<dbReference type="PROSITE" id="PS50216">
    <property type="entry name" value="DHHC"/>
    <property type="match status" value="1"/>
</dbReference>
<feature type="transmembrane region" description="Helical" evidence="7">
    <location>
        <begin position="181"/>
        <end position="204"/>
    </location>
</feature>
<protein>
    <recommendedName>
        <fullName evidence="7">Palmitoyltransferase</fullName>
        <ecNumber evidence="7">2.3.1.225</ecNumber>
    </recommendedName>
</protein>
<keyword evidence="4 7" id="KW-1133">Transmembrane helix</keyword>
<evidence type="ECO:0000259" key="8">
    <source>
        <dbReference type="Pfam" id="PF01529"/>
    </source>
</evidence>
<dbReference type="InterPro" id="IPR001594">
    <property type="entry name" value="Palmitoyltrfase_DHHC"/>
</dbReference>
<organism evidence="9 10">
    <name type="scientific">Chironomus riparius</name>
    <dbReference type="NCBI Taxonomy" id="315576"/>
    <lineage>
        <taxon>Eukaryota</taxon>
        <taxon>Metazoa</taxon>
        <taxon>Ecdysozoa</taxon>
        <taxon>Arthropoda</taxon>
        <taxon>Hexapoda</taxon>
        <taxon>Insecta</taxon>
        <taxon>Pterygota</taxon>
        <taxon>Neoptera</taxon>
        <taxon>Endopterygota</taxon>
        <taxon>Diptera</taxon>
        <taxon>Nematocera</taxon>
        <taxon>Chironomoidea</taxon>
        <taxon>Chironomidae</taxon>
        <taxon>Chironominae</taxon>
        <taxon>Chironomus</taxon>
    </lineage>
</organism>
<keyword evidence="3 7" id="KW-0812">Transmembrane</keyword>
<evidence type="ECO:0000256" key="2">
    <source>
        <dbReference type="ARBA" id="ARBA00022679"/>
    </source>
</evidence>
<comment type="subcellular location">
    <subcellularLocation>
        <location evidence="1">Membrane</location>
        <topology evidence="1">Multi-pass membrane protein</topology>
    </subcellularLocation>
</comment>
<proteinExistence type="inferred from homology"/>
<keyword evidence="10" id="KW-1185">Reference proteome</keyword>
<dbReference type="AlphaFoldDB" id="A0A9N9WNH4"/>
<dbReference type="OrthoDB" id="331948at2759"/>
<name>A0A9N9WNH4_9DIPT</name>
<reference evidence="9" key="2">
    <citation type="submission" date="2022-10" db="EMBL/GenBank/DDBJ databases">
        <authorList>
            <consortium name="ENA_rothamsted_submissions"/>
            <consortium name="culmorum"/>
            <person name="King R."/>
        </authorList>
    </citation>
    <scope>NUCLEOTIDE SEQUENCE</scope>
</reference>
<gene>
    <name evidence="9" type="ORF">CHIRRI_LOCUS987</name>
</gene>
<feature type="domain" description="Palmitoyltransferase DHHC" evidence="8">
    <location>
        <begin position="137"/>
        <end position="305"/>
    </location>
</feature>
<comment type="domain">
    <text evidence="7">The DHHC domain is required for palmitoyltransferase activity.</text>
</comment>
<keyword evidence="6 7" id="KW-0012">Acyltransferase</keyword>
<keyword evidence="2 7" id="KW-0808">Transferase</keyword>
<sequence>MVKIRLKTPEIIQFRLSERFNYFIICVKSLFYNHHLSQSYVADILLEPIFKIVDSRVFKRFLGPLFVLCCILLTGSVVIACYYVGLPYWWRKSQEVTIFLLIVGNWLLINVTYHYFKAALINPGTIPLAESYNAVGICKKCLMPKPPRTHHCSICNKCILKFDHHCVFLNQCVGFYNHRHFFLYMAYTVIGVIFIITFGIGIAYDVLWLGDSGGWEEKEHEKLHGSLVRYNLTGHLIPITEVDYDSLGISPASHNLPVSELSDPNIYRACCYVAVIIVAVLIALGSLTVWHYILISRGETSVESHINKSERKRYNSKGKTFVNPYDFGKSTNWKIFLGLTRGRTFWRHVLFPSSHKPDNDGITWTTVSDNELFRVNDHQM</sequence>
<evidence type="ECO:0000256" key="3">
    <source>
        <dbReference type="ARBA" id="ARBA00022692"/>
    </source>
</evidence>
<keyword evidence="5 7" id="KW-0472">Membrane</keyword>
<comment type="similarity">
    <text evidence="7">Belongs to the DHHC palmitoyltransferase family.</text>
</comment>
<dbReference type="GO" id="GO:0019706">
    <property type="term" value="F:protein-cysteine S-palmitoyltransferase activity"/>
    <property type="evidence" value="ECO:0007669"/>
    <property type="project" value="UniProtKB-EC"/>
</dbReference>
<dbReference type="Pfam" id="PF01529">
    <property type="entry name" value="DHHC"/>
    <property type="match status" value="1"/>
</dbReference>
<dbReference type="GO" id="GO:0016020">
    <property type="term" value="C:membrane"/>
    <property type="evidence" value="ECO:0007669"/>
    <property type="project" value="UniProtKB-SubCell"/>
</dbReference>
<dbReference type="PANTHER" id="PTHR12246">
    <property type="entry name" value="PALMITOYLTRANSFERASE ZDHHC16"/>
    <property type="match status" value="1"/>
</dbReference>
<comment type="catalytic activity">
    <reaction evidence="7">
        <text>L-cysteinyl-[protein] + hexadecanoyl-CoA = S-hexadecanoyl-L-cysteinyl-[protein] + CoA</text>
        <dbReference type="Rhea" id="RHEA:36683"/>
        <dbReference type="Rhea" id="RHEA-COMP:10131"/>
        <dbReference type="Rhea" id="RHEA-COMP:11032"/>
        <dbReference type="ChEBI" id="CHEBI:29950"/>
        <dbReference type="ChEBI" id="CHEBI:57287"/>
        <dbReference type="ChEBI" id="CHEBI:57379"/>
        <dbReference type="ChEBI" id="CHEBI:74151"/>
        <dbReference type="EC" id="2.3.1.225"/>
    </reaction>
</comment>
<reference evidence="9" key="1">
    <citation type="submission" date="2022-01" db="EMBL/GenBank/DDBJ databases">
        <authorList>
            <person name="King R."/>
        </authorList>
    </citation>
    <scope>NUCLEOTIDE SEQUENCE</scope>
</reference>
<dbReference type="Proteomes" id="UP001153620">
    <property type="component" value="Chromosome 1"/>
</dbReference>
<evidence type="ECO:0000256" key="1">
    <source>
        <dbReference type="ARBA" id="ARBA00004141"/>
    </source>
</evidence>
<dbReference type="EC" id="2.3.1.225" evidence="7"/>
<evidence type="ECO:0000256" key="5">
    <source>
        <dbReference type="ARBA" id="ARBA00023136"/>
    </source>
</evidence>